<evidence type="ECO:0000256" key="1">
    <source>
        <dbReference type="SAM" id="Coils"/>
    </source>
</evidence>
<evidence type="ECO:0000313" key="5">
    <source>
        <dbReference type="Proteomes" id="UP000483820"/>
    </source>
</evidence>
<feature type="transmembrane region" description="Helical" evidence="3">
    <location>
        <begin position="12"/>
        <end position="32"/>
    </location>
</feature>
<evidence type="ECO:0000313" key="4">
    <source>
        <dbReference type="EMBL" id="KAF1755189.1"/>
    </source>
</evidence>
<dbReference type="InterPro" id="IPR033561">
    <property type="entry name" value="FBF1"/>
</dbReference>
<feature type="transmembrane region" description="Helical" evidence="3">
    <location>
        <begin position="52"/>
        <end position="72"/>
    </location>
</feature>
<dbReference type="GeneID" id="9808166"/>
<dbReference type="RefSeq" id="XP_053583392.1">
    <property type="nucleotide sequence ID" value="XM_053734479.1"/>
</dbReference>
<dbReference type="EMBL" id="WUAV01000005">
    <property type="protein sequence ID" value="KAF1755189.1"/>
    <property type="molecule type" value="Genomic_DNA"/>
</dbReference>
<name>A0A6A5GLN5_CAERE</name>
<accession>A0A6A5GLN5</accession>
<dbReference type="Proteomes" id="UP000483820">
    <property type="component" value="Chromosome V"/>
</dbReference>
<dbReference type="GO" id="GO:0090162">
    <property type="term" value="P:establishment of epithelial cell polarity"/>
    <property type="evidence" value="ECO:0007669"/>
    <property type="project" value="InterPro"/>
</dbReference>
<dbReference type="GO" id="GO:0097539">
    <property type="term" value="C:ciliary transition fiber"/>
    <property type="evidence" value="ECO:0007669"/>
    <property type="project" value="InterPro"/>
</dbReference>
<proteinExistence type="predicted"/>
<keyword evidence="3" id="KW-0812">Transmembrane</keyword>
<feature type="region of interest" description="Disordered" evidence="2">
    <location>
        <begin position="301"/>
        <end position="345"/>
    </location>
</feature>
<comment type="caution">
    <text evidence="4">The sequence shown here is derived from an EMBL/GenBank/DDBJ whole genome shotgun (WGS) entry which is preliminary data.</text>
</comment>
<reference evidence="4 5" key="1">
    <citation type="submission" date="2019-12" db="EMBL/GenBank/DDBJ databases">
        <title>Chromosome-level assembly of the Caenorhabditis remanei genome.</title>
        <authorList>
            <person name="Teterina A.A."/>
            <person name="Willis J.H."/>
            <person name="Phillips P.C."/>
        </authorList>
    </citation>
    <scope>NUCLEOTIDE SEQUENCE [LARGE SCALE GENOMIC DNA]</scope>
    <source>
        <strain evidence="4 5">PX506</strain>
        <tissue evidence="4">Whole organism</tissue>
    </source>
</reference>
<dbReference type="PANTHER" id="PTHR33689:SF1">
    <property type="entry name" value="FAS-BINDING FACTOR 1"/>
    <property type="match status" value="1"/>
</dbReference>
<organism evidence="4 5">
    <name type="scientific">Caenorhabditis remanei</name>
    <name type="common">Caenorhabditis vulgaris</name>
    <dbReference type="NCBI Taxonomy" id="31234"/>
    <lineage>
        <taxon>Eukaryota</taxon>
        <taxon>Metazoa</taxon>
        <taxon>Ecdysozoa</taxon>
        <taxon>Nematoda</taxon>
        <taxon>Chromadorea</taxon>
        <taxon>Rhabditida</taxon>
        <taxon>Rhabditina</taxon>
        <taxon>Rhabditomorpha</taxon>
        <taxon>Rhabditoidea</taxon>
        <taxon>Rhabditidae</taxon>
        <taxon>Peloderinae</taxon>
        <taxon>Caenorhabditis</taxon>
    </lineage>
</organism>
<protein>
    <submittedName>
        <fullName evidence="4">Uncharacterized protein</fullName>
    </submittedName>
</protein>
<feature type="coiled-coil region" evidence="1">
    <location>
        <begin position="97"/>
        <end position="124"/>
    </location>
</feature>
<evidence type="ECO:0000256" key="3">
    <source>
        <dbReference type="SAM" id="Phobius"/>
    </source>
</evidence>
<keyword evidence="3" id="KW-0472">Membrane</keyword>
<dbReference type="GO" id="GO:0036064">
    <property type="term" value="C:ciliary basal body"/>
    <property type="evidence" value="ECO:0007669"/>
    <property type="project" value="TreeGrafter"/>
</dbReference>
<dbReference type="CTD" id="9808166"/>
<gene>
    <name evidence="4" type="ORF">GCK72_021758</name>
</gene>
<keyword evidence="3" id="KW-1133">Transmembrane helix</keyword>
<sequence>MLGYPGLSWTMLGYAGLCWTMLDYAGLCWAMLGYAGLCWTMLDYAGLCWAMLGYPGLSWTMLGYAGLCWTMLDYARLCWTMLDYAGLCWTMLDYAGLSATTNKVSSEQAALLQLQEERLKIREEKLADDMTALRTEQLKVHELNLSLKDLVKNQQDENEREKWRTKEEWNRLKVEKQIFKENQDRIIGNIEKEKQQLAEELRAFRKNQNDLLFRVSTERELLEQERNEFLAKRDQDIKRIKSEAYELDIKSQQVTTADQHVAEMKLITETKYRQLQHLETLLTAECSEIERIRNEQKISGMAHSTMHLNLGDSGRRPRRSREEELFGGGSSSNQNTQRRSESVRASLKKHYEHLEKYAGQKVATVAPQNN</sequence>
<dbReference type="GO" id="GO:0060271">
    <property type="term" value="P:cilium assembly"/>
    <property type="evidence" value="ECO:0007669"/>
    <property type="project" value="InterPro"/>
</dbReference>
<dbReference type="GO" id="GO:0005814">
    <property type="term" value="C:centriole"/>
    <property type="evidence" value="ECO:0007669"/>
    <property type="project" value="TreeGrafter"/>
</dbReference>
<evidence type="ECO:0000256" key="2">
    <source>
        <dbReference type="SAM" id="MobiDB-lite"/>
    </source>
</evidence>
<keyword evidence="1" id="KW-0175">Coiled coil</keyword>
<feature type="coiled-coil region" evidence="1">
    <location>
        <begin position="180"/>
        <end position="207"/>
    </location>
</feature>
<dbReference type="AlphaFoldDB" id="A0A6A5GLN5"/>
<dbReference type="KEGG" id="crq:GCK72_021758"/>
<dbReference type="PANTHER" id="PTHR33689">
    <property type="entry name" value="FAS-BINDING FACTOR 1"/>
    <property type="match status" value="1"/>
</dbReference>